<name>A0A2Z4Y5H7_SUMC1</name>
<dbReference type="Pfam" id="PF13484">
    <property type="entry name" value="Fer4_16"/>
    <property type="match status" value="1"/>
</dbReference>
<dbReference type="GO" id="GO:0046872">
    <property type="term" value="F:metal ion binding"/>
    <property type="evidence" value="ECO:0007669"/>
    <property type="project" value="UniProtKB-KW"/>
</dbReference>
<dbReference type="AlphaFoldDB" id="A0A2Z4Y5H7"/>
<keyword evidence="3" id="KW-0819">tRNA processing</keyword>
<protein>
    <submittedName>
        <fullName evidence="11">Epoxyqueuosine (OQ) reductase QueG</fullName>
    </submittedName>
</protein>
<dbReference type="PROSITE" id="PS51379">
    <property type="entry name" value="4FE4S_FER_2"/>
    <property type="match status" value="1"/>
</dbReference>
<dbReference type="GO" id="GO:0051539">
    <property type="term" value="F:4 iron, 4 sulfur cluster binding"/>
    <property type="evidence" value="ECO:0007669"/>
    <property type="project" value="UniProtKB-KW"/>
</dbReference>
<organism evidence="11 12">
    <name type="scientific">Sumerlaea chitinivorans</name>
    <dbReference type="NCBI Taxonomy" id="2250252"/>
    <lineage>
        <taxon>Bacteria</taxon>
        <taxon>Candidatus Sumerlaeota</taxon>
        <taxon>Candidatus Sumerlaeia</taxon>
        <taxon>Candidatus Sumerlaeales</taxon>
        <taxon>Candidatus Sumerlaeaceae</taxon>
        <taxon>Candidatus Sumerlaea</taxon>
    </lineage>
</organism>
<dbReference type="Gene3D" id="3.30.70.20">
    <property type="match status" value="1"/>
</dbReference>
<keyword evidence="7" id="KW-0408">Iron</keyword>
<evidence type="ECO:0000256" key="5">
    <source>
        <dbReference type="ARBA" id="ARBA00022785"/>
    </source>
</evidence>
<dbReference type="InterPro" id="IPR017900">
    <property type="entry name" value="4Fe4S_Fe_S_CS"/>
</dbReference>
<evidence type="ECO:0000256" key="8">
    <source>
        <dbReference type="ARBA" id="ARBA00023014"/>
    </source>
</evidence>
<dbReference type="PANTHER" id="PTHR30002:SF4">
    <property type="entry name" value="EPOXYQUEUOSINE REDUCTASE"/>
    <property type="match status" value="1"/>
</dbReference>
<dbReference type="InterPro" id="IPR017896">
    <property type="entry name" value="4Fe4S_Fe-S-bd"/>
</dbReference>
<dbReference type="GO" id="GO:0008616">
    <property type="term" value="P:tRNA queuosine(34) biosynthetic process"/>
    <property type="evidence" value="ECO:0007669"/>
    <property type="project" value="UniProtKB-KW"/>
</dbReference>
<reference evidence="11 12" key="1">
    <citation type="submission" date="2018-05" db="EMBL/GenBank/DDBJ databases">
        <title>A metagenomic window into the 2 km-deep terrestrial subsurface aquifer revealed taxonomically and functionally diverse microbial community comprising novel uncultured bacterial lineages.</title>
        <authorList>
            <person name="Kadnikov V.V."/>
            <person name="Mardanov A.V."/>
            <person name="Beletsky A.V."/>
            <person name="Banks D."/>
            <person name="Pimenov N.V."/>
            <person name="Frank Y.A."/>
            <person name="Karnachuk O.V."/>
            <person name="Ravin N.V."/>
        </authorList>
    </citation>
    <scope>NUCLEOTIDE SEQUENCE [LARGE SCALE GENOMIC DNA]</scope>
    <source>
        <strain evidence="11">BY</strain>
    </source>
</reference>
<evidence type="ECO:0000256" key="6">
    <source>
        <dbReference type="ARBA" id="ARBA00023002"/>
    </source>
</evidence>
<accession>A0A2Z4Y5H7</accession>
<evidence type="ECO:0000313" key="12">
    <source>
        <dbReference type="Proteomes" id="UP000262583"/>
    </source>
</evidence>
<dbReference type="GO" id="GO:0052693">
    <property type="term" value="F:epoxyqueuosine reductase activity"/>
    <property type="evidence" value="ECO:0007669"/>
    <property type="project" value="TreeGrafter"/>
</dbReference>
<proteinExistence type="predicted"/>
<dbReference type="EMBL" id="CP030759">
    <property type="protein sequence ID" value="AXA35962.1"/>
    <property type="molecule type" value="Genomic_DNA"/>
</dbReference>
<dbReference type="PANTHER" id="PTHR30002">
    <property type="entry name" value="EPOXYQUEUOSINE REDUCTASE"/>
    <property type="match status" value="1"/>
</dbReference>
<dbReference type="KEGG" id="schv:BRCON_1185"/>
<evidence type="ECO:0000256" key="7">
    <source>
        <dbReference type="ARBA" id="ARBA00023004"/>
    </source>
</evidence>
<dbReference type="InterPro" id="IPR013542">
    <property type="entry name" value="QueG_DUF1730"/>
</dbReference>
<evidence type="ECO:0000259" key="10">
    <source>
        <dbReference type="PROSITE" id="PS51379"/>
    </source>
</evidence>
<keyword evidence="8" id="KW-0411">Iron-sulfur</keyword>
<gene>
    <name evidence="11" type="ORF">BRCON_1185</name>
</gene>
<feature type="region of interest" description="Disordered" evidence="9">
    <location>
        <begin position="354"/>
        <end position="374"/>
    </location>
</feature>
<evidence type="ECO:0000256" key="3">
    <source>
        <dbReference type="ARBA" id="ARBA00022694"/>
    </source>
</evidence>
<dbReference type="SUPFAM" id="SSF46548">
    <property type="entry name" value="alpha-helical ferredoxin"/>
    <property type="match status" value="1"/>
</dbReference>
<dbReference type="NCBIfam" id="TIGR00276">
    <property type="entry name" value="tRNA epoxyqueuosine(34) reductase QueG"/>
    <property type="match status" value="1"/>
</dbReference>
<evidence type="ECO:0000256" key="9">
    <source>
        <dbReference type="SAM" id="MobiDB-lite"/>
    </source>
</evidence>
<dbReference type="Proteomes" id="UP000262583">
    <property type="component" value="Chromosome"/>
</dbReference>
<keyword evidence="1" id="KW-0004">4Fe-4S</keyword>
<sequence length="374" mass="42698">MISRDEGRASYGTPASWIPIRLGKTSMGANHDIHWPTWKAELVRVAQQAGFFAVRVANVTLGQEICDHYARWIANSYHGEMTYMEHTAQLRLNVQRWLPWAQSVLVFAADYYPREPQAACRPESTAETVRISKYAVGEDYHHVLRRRLEIICEWLGTHFPEAQWQICIDSSPLLERAYAVAAGIGFWGRNTMVITPRHGSYYFLGCLVTSVALPPDPPVWGTCGSCTRCMDACPTQAFVAPYVLNARRCISYLSIEKRTPLSPTERRLLGEWVFGCDICQDVCPYNKRPPVTPFPEFREGRIVREWEPTSTFISPRSNREFTRRLAHSPILRPGRRRILERVEAVVENLRRRTKLSQDAPASNQLRSDDSSAGE</sequence>
<keyword evidence="4" id="KW-0479">Metal-binding</keyword>
<dbReference type="Pfam" id="PF08331">
    <property type="entry name" value="QueG_DUF1730"/>
    <property type="match status" value="1"/>
</dbReference>
<dbReference type="InterPro" id="IPR004453">
    <property type="entry name" value="QueG"/>
</dbReference>
<keyword evidence="5" id="KW-0671">Queuosine biosynthesis</keyword>
<keyword evidence="2" id="KW-0963">Cytoplasm</keyword>
<evidence type="ECO:0000256" key="4">
    <source>
        <dbReference type="ARBA" id="ARBA00022723"/>
    </source>
</evidence>
<evidence type="ECO:0000256" key="1">
    <source>
        <dbReference type="ARBA" id="ARBA00022485"/>
    </source>
</evidence>
<keyword evidence="6" id="KW-0560">Oxidoreductase</keyword>
<feature type="domain" description="4Fe-4S ferredoxin-type" evidence="10">
    <location>
        <begin position="215"/>
        <end position="243"/>
    </location>
</feature>
<evidence type="ECO:0000313" key="11">
    <source>
        <dbReference type="EMBL" id="AXA35962.1"/>
    </source>
</evidence>
<dbReference type="PROSITE" id="PS00198">
    <property type="entry name" value="4FE4S_FER_1"/>
    <property type="match status" value="1"/>
</dbReference>
<evidence type="ECO:0000256" key="2">
    <source>
        <dbReference type="ARBA" id="ARBA00022490"/>
    </source>
</evidence>